<accession>D8L7U7</accession>
<evidence type="ECO:0000256" key="1">
    <source>
        <dbReference type="SAM" id="Phobius"/>
    </source>
</evidence>
<evidence type="ECO:0000313" key="2">
    <source>
        <dbReference type="EMBL" id="CAZ66834.1"/>
    </source>
</evidence>
<dbReference type="AlphaFoldDB" id="D8L7U7"/>
<dbReference type="RefSeq" id="YP_003734455.1">
    <property type="nucleotide sequence ID" value="NC_014262.1"/>
</dbReference>
<protein>
    <submittedName>
        <fullName evidence="2">Ymf61</fullName>
    </submittedName>
</protein>
<proteinExistence type="predicted"/>
<feature type="transmembrane region" description="Helical" evidence="1">
    <location>
        <begin position="12"/>
        <end position="32"/>
    </location>
</feature>
<name>D8L7U7_PARCA</name>
<geneLocation type="mitochondrion" evidence="2"/>
<sequence length="189" mass="23810">MRKIISGDKKINLNLLTVLLYEKNFSFMIYYIKLHKYFYFFRYFKLFFENVYLFDAFSVYIKYNHISFNLARRQIFFNLLDFQYKSKKSFSCGYVFRFFKKQRKSNKYNKKYHLTLIFFLKQYFKYFLKKNMILIFNSYKLKHKSFILKASNEIGFEKAHYFLNFKTKNIKYFFRRVKAVKRRIRRLLK</sequence>
<organism evidence="2">
    <name type="scientific">Paramecium caudatum</name>
    <dbReference type="NCBI Taxonomy" id="5885"/>
    <lineage>
        <taxon>Eukaryota</taxon>
        <taxon>Sar</taxon>
        <taxon>Alveolata</taxon>
        <taxon>Ciliophora</taxon>
        <taxon>Intramacronucleata</taxon>
        <taxon>Oligohymenophorea</taxon>
        <taxon>Peniculida</taxon>
        <taxon>Parameciidae</taxon>
        <taxon>Paramecium</taxon>
    </lineage>
</organism>
<dbReference type="EMBL" id="FN424190">
    <property type="protein sequence ID" value="CAZ66834.1"/>
    <property type="molecule type" value="Genomic_DNA"/>
</dbReference>
<dbReference type="GeneID" id="9384798"/>
<keyword evidence="1" id="KW-0472">Membrane</keyword>
<gene>
    <name evidence="2" type="primary">ymf61</name>
</gene>
<keyword evidence="1" id="KW-0812">Transmembrane</keyword>
<keyword evidence="1" id="KW-1133">Transmembrane helix</keyword>
<reference evidence="2" key="1">
    <citation type="journal article" date="2011" name="BMC Genomics">
        <title>The mitochondrial genome sequence of the ciliate Paramecium caudatum reveals a shift in nucleotide composition and codon usage within the genus Paramecium.</title>
        <authorList>
            <person name="Barth D."/>
            <person name="Berendonk T.U."/>
        </authorList>
    </citation>
    <scope>NUCLEOTIDE SEQUENCE</scope>
    <source>
        <strain evidence="2">GB-E</strain>
    </source>
</reference>
<keyword evidence="2" id="KW-0496">Mitochondrion</keyword>